<feature type="compositionally biased region" description="Basic and acidic residues" evidence="1">
    <location>
        <begin position="15"/>
        <end position="25"/>
    </location>
</feature>
<comment type="caution">
    <text evidence="2">The sequence shown here is derived from an EMBL/GenBank/DDBJ whole genome shotgun (WGS) entry which is preliminary data.</text>
</comment>
<dbReference type="Proteomes" id="UP001054945">
    <property type="component" value="Unassembled WGS sequence"/>
</dbReference>
<feature type="region of interest" description="Disordered" evidence="1">
    <location>
        <begin position="1"/>
        <end position="25"/>
    </location>
</feature>
<dbReference type="AlphaFoldDB" id="A0AAV4VEI7"/>
<proteinExistence type="predicted"/>
<reference evidence="2 3" key="1">
    <citation type="submission" date="2021-06" db="EMBL/GenBank/DDBJ databases">
        <title>Caerostris extrusa draft genome.</title>
        <authorList>
            <person name="Kono N."/>
            <person name="Arakawa K."/>
        </authorList>
    </citation>
    <scope>NUCLEOTIDE SEQUENCE [LARGE SCALE GENOMIC DNA]</scope>
</reference>
<evidence type="ECO:0000313" key="2">
    <source>
        <dbReference type="EMBL" id="GIY68796.1"/>
    </source>
</evidence>
<dbReference type="EMBL" id="BPLR01014444">
    <property type="protein sequence ID" value="GIY68796.1"/>
    <property type="molecule type" value="Genomic_DNA"/>
</dbReference>
<gene>
    <name evidence="2" type="ORF">CEXT_183371</name>
</gene>
<organism evidence="2 3">
    <name type="scientific">Caerostris extrusa</name>
    <name type="common">Bark spider</name>
    <name type="synonym">Caerostris bankana</name>
    <dbReference type="NCBI Taxonomy" id="172846"/>
    <lineage>
        <taxon>Eukaryota</taxon>
        <taxon>Metazoa</taxon>
        <taxon>Ecdysozoa</taxon>
        <taxon>Arthropoda</taxon>
        <taxon>Chelicerata</taxon>
        <taxon>Arachnida</taxon>
        <taxon>Araneae</taxon>
        <taxon>Araneomorphae</taxon>
        <taxon>Entelegynae</taxon>
        <taxon>Araneoidea</taxon>
        <taxon>Araneidae</taxon>
        <taxon>Caerostris</taxon>
    </lineage>
</organism>
<protein>
    <submittedName>
        <fullName evidence="2">Uncharacterized protein</fullName>
    </submittedName>
</protein>
<keyword evidence="3" id="KW-1185">Reference proteome</keyword>
<evidence type="ECO:0000313" key="3">
    <source>
        <dbReference type="Proteomes" id="UP001054945"/>
    </source>
</evidence>
<accession>A0AAV4VEI7</accession>
<sequence length="127" mass="14640">MNFLGSESQRTNHRVALDQDKNPPDKMKVGFPSQFAFQMPNLLVSPSHLTRKRALYSNKLKQMAQMLEQRNVRRTVSALLFCSGGCGGSFTISYPWRTRLPLWNSFSLMITVSSRGEEKNYQMVYQE</sequence>
<name>A0AAV4VEI7_CAEEX</name>
<evidence type="ECO:0000256" key="1">
    <source>
        <dbReference type="SAM" id="MobiDB-lite"/>
    </source>
</evidence>